<evidence type="ECO:0000259" key="4">
    <source>
        <dbReference type="PROSITE" id="PS50977"/>
    </source>
</evidence>
<protein>
    <submittedName>
        <fullName evidence="5">TetR family transcriptional regulator</fullName>
    </submittedName>
</protein>
<dbReference type="Gene3D" id="1.10.357.10">
    <property type="entry name" value="Tetracycline Repressor, domain 2"/>
    <property type="match status" value="1"/>
</dbReference>
<dbReference type="RefSeq" id="WP_343890917.1">
    <property type="nucleotide sequence ID" value="NZ_BAAAEH010000036.1"/>
</dbReference>
<dbReference type="PANTHER" id="PTHR30055:SF148">
    <property type="entry name" value="TETR-FAMILY TRANSCRIPTIONAL REGULATOR"/>
    <property type="match status" value="1"/>
</dbReference>
<organism evidence="5 6">
    <name type="scientific">Sphingomonas oligophenolica</name>
    <dbReference type="NCBI Taxonomy" id="301154"/>
    <lineage>
        <taxon>Bacteria</taxon>
        <taxon>Pseudomonadati</taxon>
        <taxon>Pseudomonadota</taxon>
        <taxon>Alphaproteobacteria</taxon>
        <taxon>Sphingomonadales</taxon>
        <taxon>Sphingomonadaceae</taxon>
        <taxon>Sphingomonas</taxon>
    </lineage>
</organism>
<sequence>MNATNLSRMTGAPMIGTPAGDVAPGELRTLGTRRSILAAARELLRAEGHQSFSMEGVAALAGVTRRTVCNLFPGRDSLYCASRADLLREFEHLLPLDGAGSGALRTDLEDFGRRALAALATNAHRELLASVRRDAAMSWLAGFYQDRVEQPLCRLLEEILARHAPDSASGHCTAQAASGVALLRAATGETDAPTLGPHEFAWLVAARLGASDPEGTIEEPPPADAESAKTSLQPERRPMIRRGAVAITFDPVDVRWNGVRVALSPLEGQLFALVAQRGRVPWADIDRLLDVRHSRTNSREVLIFRLRRKFAEIGAGDPLETVRGWGLRFRTEPDARGSRTLWIGVSEADAADR</sequence>
<feature type="DNA-binding region" description="H-T-H motif" evidence="2">
    <location>
        <begin position="53"/>
        <end position="72"/>
    </location>
</feature>
<dbReference type="SUPFAM" id="SSF46894">
    <property type="entry name" value="C-terminal effector domain of the bipartite response regulators"/>
    <property type="match status" value="1"/>
</dbReference>
<dbReference type="SMART" id="SM00862">
    <property type="entry name" value="Trans_reg_C"/>
    <property type="match status" value="1"/>
</dbReference>
<dbReference type="InterPro" id="IPR001647">
    <property type="entry name" value="HTH_TetR"/>
</dbReference>
<name>A0ABU9Y9A0_9SPHN</name>
<feature type="region of interest" description="Disordered" evidence="3">
    <location>
        <begin position="1"/>
        <end position="23"/>
    </location>
</feature>
<gene>
    <name evidence="5" type="ORF">ABC974_22325</name>
</gene>
<dbReference type="InterPro" id="IPR009057">
    <property type="entry name" value="Homeodomain-like_sf"/>
</dbReference>
<dbReference type="Pfam" id="PF00440">
    <property type="entry name" value="TetR_N"/>
    <property type="match status" value="1"/>
</dbReference>
<accession>A0ABU9Y9A0</accession>
<reference evidence="5 6" key="1">
    <citation type="submission" date="2024-05" db="EMBL/GenBank/DDBJ databases">
        <authorList>
            <person name="Liu Q."/>
            <person name="Xin Y.-H."/>
        </authorList>
    </citation>
    <scope>NUCLEOTIDE SEQUENCE [LARGE SCALE GENOMIC DNA]</scope>
    <source>
        <strain evidence="5 6">CGMCC 1.10181</strain>
    </source>
</reference>
<dbReference type="Proteomes" id="UP001419910">
    <property type="component" value="Unassembled WGS sequence"/>
</dbReference>
<feature type="domain" description="HTH tetR-type" evidence="4">
    <location>
        <begin position="30"/>
        <end position="90"/>
    </location>
</feature>
<dbReference type="SUPFAM" id="SSF46689">
    <property type="entry name" value="Homeodomain-like"/>
    <property type="match status" value="1"/>
</dbReference>
<dbReference type="PROSITE" id="PS50977">
    <property type="entry name" value="HTH_TETR_2"/>
    <property type="match status" value="1"/>
</dbReference>
<dbReference type="Gene3D" id="1.10.10.10">
    <property type="entry name" value="Winged helix-like DNA-binding domain superfamily/Winged helix DNA-binding domain"/>
    <property type="match status" value="1"/>
</dbReference>
<dbReference type="InterPro" id="IPR016032">
    <property type="entry name" value="Sig_transdc_resp-reg_C-effctor"/>
</dbReference>
<comment type="caution">
    <text evidence="5">The sequence shown here is derived from an EMBL/GenBank/DDBJ whole genome shotgun (WGS) entry which is preliminary data.</text>
</comment>
<evidence type="ECO:0000313" key="5">
    <source>
        <dbReference type="EMBL" id="MEN2792384.1"/>
    </source>
</evidence>
<dbReference type="InterPro" id="IPR036388">
    <property type="entry name" value="WH-like_DNA-bd_sf"/>
</dbReference>
<evidence type="ECO:0000256" key="2">
    <source>
        <dbReference type="PROSITE-ProRule" id="PRU00335"/>
    </source>
</evidence>
<keyword evidence="1 2" id="KW-0238">DNA-binding</keyword>
<keyword evidence="6" id="KW-1185">Reference proteome</keyword>
<dbReference type="EMBL" id="JBDIME010000027">
    <property type="protein sequence ID" value="MEN2792384.1"/>
    <property type="molecule type" value="Genomic_DNA"/>
</dbReference>
<evidence type="ECO:0000256" key="1">
    <source>
        <dbReference type="ARBA" id="ARBA00023125"/>
    </source>
</evidence>
<evidence type="ECO:0000313" key="6">
    <source>
        <dbReference type="Proteomes" id="UP001419910"/>
    </source>
</evidence>
<feature type="region of interest" description="Disordered" evidence="3">
    <location>
        <begin position="213"/>
        <end position="233"/>
    </location>
</feature>
<dbReference type="InterPro" id="IPR050109">
    <property type="entry name" value="HTH-type_TetR-like_transc_reg"/>
</dbReference>
<proteinExistence type="predicted"/>
<dbReference type="PANTHER" id="PTHR30055">
    <property type="entry name" value="HTH-TYPE TRANSCRIPTIONAL REGULATOR RUTR"/>
    <property type="match status" value="1"/>
</dbReference>
<evidence type="ECO:0000256" key="3">
    <source>
        <dbReference type="SAM" id="MobiDB-lite"/>
    </source>
</evidence>
<dbReference type="InterPro" id="IPR001867">
    <property type="entry name" value="OmpR/PhoB-type_DNA-bd"/>
</dbReference>